<evidence type="ECO:0000256" key="6">
    <source>
        <dbReference type="ARBA" id="ARBA00022964"/>
    </source>
</evidence>
<comment type="catalytic activity">
    <reaction evidence="11">
        <text>S-sulfanylglutathione + O2 + H2O = sulfite + glutathione + 2 H(+)</text>
        <dbReference type="Rhea" id="RHEA:12981"/>
        <dbReference type="ChEBI" id="CHEBI:15377"/>
        <dbReference type="ChEBI" id="CHEBI:15378"/>
        <dbReference type="ChEBI" id="CHEBI:15379"/>
        <dbReference type="ChEBI" id="CHEBI:17359"/>
        <dbReference type="ChEBI" id="CHEBI:57925"/>
        <dbReference type="ChEBI" id="CHEBI:58905"/>
        <dbReference type="EC" id="1.13.11.18"/>
    </reaction>
</comment>
<dbReference type="InterPro" id="IPR051682">
    <property type="entry name" value="Mito_Persulfide_Diox"/>
</dbReference>
<evidence type="ECO:0000313" key="15">
    <source>
        <dbReference type="EMBL" id="PWZ31608.1"/>
    </source>
</evidence>
<keyword evidence="5" id="KW-0809">Transit peptide</keyword>
<evidence type="ECO:0000256" key="5">
    <source>
        <dbReference type="ARBA" id="ARBA00022946"/>
    </source>
</evidence>
<dbReference type="Pfam" id="PF00753">
    <property type="entry name" value="Lactamase_B"/>
    <property type="match status" value="1"/>
</dbReference>
<keyword evidence="8" id="KW-0560">Oxidoreductase</keyword>
<dbReference type="EMBL" id="NCVQ01000004">
    <property type="protein sequence ID" value="PWZ31608.1"/>
    <property type="molecule type" value="Genomic_DNA"/>
</dbReference>
<dbReference type="EC" id="1.13.11.18" evidence="12"/>
<dbReference type="InterPro" id="IPR001279">
    <property type="entry name" value="Metallo-B-lactamas"/>
</dbReference>
<dbReference type="InterPro" id="IPR036866">
    <property type="entry name" value="RibonucZ/Hydroxyglut_hydro"/>
</dbReference>
<organism evidence="15 16">
    <name type="scientific">Zea mays</name>
    <name type="common">Maize</name>
    <dbReference type="NCBI Taxonomy" id="4577"/>
    <lineage>
        <taxon>Eukaryota</taxon>
        <taxon>Viridiplantae</taxon>
        <taxon>Streptophyta</taxon>
        <taxon>Embryophyta</taxon>
        <taxon>Tracheophyta</taxon>
        <taxon>Spermatophyta</taxon>
        <taxon>Magnoliopsida</taxon>
        <taxon>Liliopsida</taxon>
        <taxon>Poales</taxon>
        <taxon>Poaceae</taxon>
        <taxon>PACMAD clade</taxon>
        <taxon>Panicoideae</taxon>
        <taxon>Andropogonodae</taxon>
        <taxon>Andropogoneae</taxon>
        <taxon>Tripsacinae</taxon>
        <taxon>Zea</taxon>
    </lineage>
</organism>
<comment type="similarity">
    <text evidence="3">Belongs to the metallo-beta-lactamase superfamily. Glyoxalase II family.</text>
</comment>
<dbReference type="SUPFAM" id="SSF56281">
    <property type="entry name" value="Metallo-hydrolase/oxidoreductase"/>
    <property type="match status" value="1"/>
</dbReference>
<proteinExistence type="inferred from homology"/>
<dbReference type="SMART" id="SM00849">
    <property type="entry name" value="Lactamase_B"/>
    <property type="match status" value="1"/>
</dbReference>
<comment type="caution">
    <text evidence="15">The sequence shown here is derived from an EMBL/GenBank/DDBJ whole genome shotgun (WGS) entry which is preliminary data.</text>
</comment>
<evidence type="ECO:0000256" key="3">
    <source>
        <dbReference type="ARBA" id="ARBA00006759"/>
    </source>
</evidence>
<evidence type="ECO:0000256" key="13">
    <source>
        <dbReference type="ARBA" id="ARBA00077964"/>
    </source>
</evidence>
<keyword evidence="9" id="KW-0408">Iron</keyword>
<evidence type="ECO:0000256" key="10">
    <source>
        <dbReference type="ARBA" id="ARBA00023128"/>
    </source>
</evidence>
<dbReference type="CDD" id="cd07724">
    <property type="entry name" value="POD-like_MBL-fold"/>
    <property type="match status" value="1"/>
</dbReference>
<dbReference type="PANTHER" id="PTHR43084:SF1">
    <property type="entry name" value="PERSULFIDE DIOXYGENASE ETHE1, MITOCHONDRIAL"/>
    <property type="match status" value="1"/>
</dbReference>
<dbReference type="FunFam" id="3.60.15.10:FF:000013">
    <property type="entry name" value="Persulfide dioxygenase ETHE1, mitochondrial"/>
    <property type="match status" value="1"/>
</dbReference>
<dbReference type="GO" id="GO:0005739">
    <property type="term" value="C:mitochondrion"/>
    <property type="evidence" value="ECO:0007669"/>
    <property type="project" value="UniProtKB-SubCell"/>
</dbReference>
<evidence type="ECO:0000256" key="12">
    <source>
        <dbReference type="ARBA" id="ARBA00066686"/>
    </source>
</evidence>
<keyword evidence="7" id="KW-0007">Acetylation</keyword>
<evidence type="ECO:0000256" key="2">
    <source>
        <dbReference type="ARBA" id="ARBA00004173"/>
    </source>
</evidence>
<dbReference type="GO" id="GO:0046872">
    <property type="term" value="F:metal ion binding"/>
    <property type="evidence" value="ECO:0007669"/>
    <property type="project" value="UniProtKB-KW"/>
</dbReference>
<evidence type="ECO:0000313" key="16">
    <source>
        <dbReference type="Proteomes" id="UP000251960"/>
    </source>
</evidence>
<comment type="cofactor">
    <cofactor evidence="1">
        <name>Fe(2+)</name>
        <dbReference type="ChEBI" id="CHEBI:29033"/>
    </cofactor>
</comment>
<name>A0A3L6FFL4_MAIZE</name>
<dbReference type="InterPro" id="IPR044528">
    <property type="entry name" value="POD-like_MBL-fold"/>
</dbReference>
<evidence type="ECO:0000256" key="9">
    <source>
        <dbReference type="ARBA" id="ARBA00023004"/>
    </source>
</evidence>
<dbReference type="AlphaFoldDB" id="A0A3L6FFL4"/>
<evidence type="ECO:0000259" key="14">
    <source>
        <dbReference type="SMART" id="SM00849"/>
    </source>
</evidence>
<keyword evidence="4" id="KW-0479">Metal-binding</keyword>
<dbReference type="ExpressionAtlas" id="A0A3L6FFL4">
    <property type="expression patterns" value="baseline and differential"/>
</dbReference>
<protein>
    <recommendedName>
        <fullName evidence="12">persulfide dioxygenase</fullName>
        <ecNumber evidence="12">1.13.11.18</ecNumber>
    </recommendedName>
    <alternativeName>
        <fullName evidence="13">Sulfur dioxygenase ETHE1</fullName>
    </alternativeName>
</protein>
<dbReference type="GO" id="GO:0050313">
    <property type="term" value="F:sulfur dioxygenase activity"/>
    <property type="evidence" value="ECO:0007669"/>
    <property type="project" value="UniProtKB-EC"/>
</dbReference>
<gene>
    <name evidence="15" type="primary">GLY3</name>
    <name evidence="15" type="ORF">Zm00014a_033140</name>
</gene>
<accession>A0A3L6FFL4</accession>
<sequence>MVLPLRLIPRLAAAARLTPATSCAPRLLLRRAPLPPALAMASAYSAGYGAGRRLLFRQLFEKESSTYTYLLADVADPDRPAVLIDPVDRTVDRDLNLIKELGLKLVYAMNTHVHADHVTGTGLIKTKLPGVKSVISKASGAKADHFVDHGDKIHFGNLFLEVRATPGHTSGCVTYVTGDADGQPSPRMAFTGDALIIRACGRTDFQIFTLPKDTLLYPAHDYKGFTVSTVEEEAAYNARLTKDKETFKTIMNNLNLSYPKMMDVAVPANLVCGIQDPPPKI</sequence>
<feature type="domain" description="Metallo-beta-lactamase" evidence="14">
    <location>
        <begin position="65"/>
        <end position="220"/>
    </location>
</feature>
<evidence type="ECO:0000256" key="7">
    <source>
        <dbReference type="ARBA" id="ARBA00022990"/>
    </source>
</evidence>
<reference evidence="15 16" key="1">
    <citation type="journal article" date="2018" name="Nat. Genet.">
        <title>Extensive intraspecific gene order and gene structural variations between Mo17 and other maize genomes.</title>
        <authorList>
            <person name="Sun S."/>
            <person name="Zhou Y."/>
            <person name="Chen J."/>
            <person name="Shi J."/>
            <person name="Zhao H."/>
            <person name="Zhao H."/>
            <person name="Song W."/>
            <person name="Zhang M."/>
            <person name="Cui Y."/>
            <person name="Dong X."/>
            <person name="Liu H."/>
            <person name="Ma X."/>
            <person name="Jiao Y."/>
            <person name="Wang B."/>
            <person name="Wei X."/>
            <person name="Stein J.C."/>
            <person name="Glaubitz J.C."/>
            <person name="Lu F."/>
            <person name="Yu G."/>
            <person name="Liang C."/>
            <person name="Fengler K."/>
            <person name="Li B."/>
            <person name="Rafalski A."/>
            <person name="Schnable P.S."/>
            <person name="Ware D.H."/>
            <person name="Buckler E.S."/>
            <person name="Lai J."/>
        </authorList>
    </citation>
    <scope>NUCLEOTIDE SEQUENCE [LARGE SCALE GENOMIC DNA]</scope>
    <source>
        <strain evidence="16">cv. Missouri 17</strain>
        <tissue evidence="15">Seedling</tissue>
    </source>
</reference>
<dbReference type="GO" id="GO:0006749">
    <property type="term" value="P:glutathione metabolic process"/>
    <property type="evidence" value="ECO:0007669"/>
    <property type="project" value="InterPro"/>
</dbReference>
<evidence type="ECO:0000256" key="11">
    <source>
        <dbReference type="ARBA" id="ARBA00050990"/>
    </source>
</evidence>
<comment type="subcellular location">
    <subcellularLocation>
        <location evidence="2">Mitochondrion</location>
    </subcellularLocation>
</comment>
<evidence type="ECO:0000256" key="4">
    <source>
        <dbReference type="ARBA" id="ARBA00022723"/>
    </source>
</evidence>
<evidence type="ECO:0000256" key="8">
    <source>
        <dbReference type="ARBA" id="ARBA00023002"/>
    </source>
</evidence>
<dbReference type="Gene3D" id="3.60.15.10">
    <property type="entry name" value="Ribonuclease Z/Hydroxyacylglutathione hydrolase-like"/>
    <property type="match status" value="1"/>
</dbReference>
<keyword evidence="10" id="KW-0496">Mitochondrion</keyword>
<keyword evidence="6 15" id="KW-0223">Dioxygenase</keyword>
<evidence type="ECO:0000256" key="1">
    <source>
        <dbReference type="ARBA" id="ARBA00001954"/>
    </source>
</evidence>
<dbReference type="PANTHER" id="PTHR43084">
    <property type="entry name" value="PERSULFIDE DIOXYGENASE ETHE1"/>
    <property type="match status" value="1"/>
</dbReference>
<dbReference type="Proteomes" id="UP000251960">
    <property type="component" value="Chromosome 3"/>
</dbReference>